<organism evidence="6">
    <name type="scientific">Ananas comosus var. bracteatus</name>
    <name type="common">red pineapple</name>
    <dbReference type="NCBI Taxonomy" id="296719"/>
    <lineage>
        <taxon>Eukaryota</taxon>
        <taxon>Viridiplantae</taxon>
        <taxon>Streptophyta</taxon>
        <taxon>Embryophyta</taxon>
        <taxon>Tracheophyta</taxon>
        <taxon>Spermatophyta</taxon>
        <taxon>Magnoliopsida</taxon>
        <taxon>Liliopsida</taxon>
        <taxon>Poales</taxon>
        <taxon>Bromeliaceae</taxon>
        <taxon>Bromelioideae</taxon>
        <taxon>Ananas</taxon>
    </lineage>
</organism>
<keyword evidence="3" id="KW-1015">Disulfide bond</keyword>
<evidence type="ECO:0000256" key="4">
    <source>
        <dbReference type="SAM" id="MobiDB-lite"/>
    </source>
</evidence>
<dbReference type="GO" id="GO:0016757">
    <property type="term" value="F:glycosyltransferase activity"/>
    <property type="evidence" value="ECO:0007669"/>
    <property type="project" value="InterPro"/>
</dbReference>
<dbReference type="Pfam" id="PF09258">
    <property type="entry name" value="Glyco_transf_64"/>
    <property type="match status" value="1"/>
</dbReference>
<reference evidence="6" key="1">
    <citation type="submission" date="2020-07" db="EMBL/GenBank/DDBJ databases">
        <authorList>
            <person name="Lin J."/>
        </authorList>
    </citation>
    <scope>NUCLEOTIDE SEQUENCE</scope>
</reference>
<evidence type="ECO:0000259" key="5">
    <source>
        <dbReference type="Pfam" id="PF09258"/>
    </source>
</evidence>
<evidence type="ECO:0000256" key="1">
    <source>
        <dbReference type="ARBA" id="ARBA00008700"/>
    </source>
</evidence>
<feature type="region of interest" description="Disordered" evidence="4">
    <location>
        <begin position="1"/>
        <end position="53"/>
    </location>
</feature>
<dbReference type="InterPro" id="IPR015338">
    <property type="entry name" value="GT64_dom"/>
</dbReference>
<feature type="compositionally biased region" description="Low complexity" evidence="4">
    <location>
        <begin position="1"/>
        <end position="23"/>
    </location>
</feature>
<dbReference type="PANTHER" id="PTHR48409:SF1">
    <property type="entry name" value="GLYCOSYLTRANSFERASE FAMILY PROTEIN 64 C3"/>
    <property type="match status" value="1"/>
</dbReference>
<comment type="similarity">
    <text evidence="1">Belongs to the glycosyltransferase 64 family.</text>
</comment>
<evidence type="ECO:0000256" key="3">
    <source>
        <dbReference type="ARBA" id="ARBA00023157"/>
    </source>
</evidence>
<keyword evidence="2" id="KW-0808">Transferase</keyword>
<dbReference type="Gene3D" id="3.90.550.10">
    <property type="entry name" value="Spore Coat Polysaccharide Biosynthesis Protein SpsA, Chain A"/>
    <property type="match status" value="1"/>
</dbReference>
<gene>
    <name evidence="6" type="ORF">CB5_LOCUS5119</name>
</gene>
<feature type="compositionally biased region" description="Pro residues" evidence="4">
    <location>
        <begin position="40"/>
        <end position="53"/>
    </location>
</feature>
<dbReference type="GO" id="GO:0016020">
    <property type="term" value="C:membrane"/>
    <property type="evidence" value="ECO:0007669"/>
    <property type="project" value="InterPro"/>
</dbReference>
<sequence>MAPASPSTAAPTGPSTPASSPAAPSAPAPSPCATTTSPSPRAPSPLPSPLPLPLPLRPAQPLVGFFGRAHYLDPARREWVYGARRDRYSILLAKFLLLPASLLRRYSITPLMV</sequence>
<dbReference type="InterPro" id="IPR053318">
    <property type="entry name" value="GT64"/>
</dbReference>
<proteinExistence type="inferred from homology"/>
<dbReference type="PANTHER" id="PTHR48409">
    <property type="entry name" value="GLYCOSYLTRANSFERASE FAMILY PROTEIN 64 C3"/>
    <property type="match status" value="1"/>
</dbReference>
<evidence type="ECO:0000313" key="6">
    <source>
        <dbReference type="EMBL" id="CAD1821908.1"/>
    </source>
</evidence>
<evidence type="ECO:0000256" key="2">
    <source>
        <dbReference type="ARBA" id="ARBA00022679"/>
    </source>
</evidence>
<accession>A0A6V7NTZ0</accession>
<dbReference type="InterPro" id="IPR029044">
    <property type="entry name" value="Nucleotide-diphossugar_trans"/>
</dbReference>
<dbReference type="AlphaFoldDB" id="A0A6V7NTZ0"/>
<dbReference type="EMBL" id="LR862142">
    <property type="protein sequence ID" value="CAD1821908.1"/>
    <property type="molecule type" value="Genomic_DNA"/>
</dbReference>
<protein>
    <recommendedName>
        <fullName evidence="5">Glycosyl transferase 64 domain-containing protein</fullName>
    </recommendedName>
</protein>
<name>A0A6V7NTZ0_ANACO</name>
<feature type="domain" description="Glycosyl transferase 64" evidence="5">
    <location>
        <begin position="61"/>
        <end position="107"/>
    </location>
</feature>